<keyword evidence="2" id="KW-0479">Metal-binding</keyword>
<dbReference type="GO" id="GO:0016491">
    <property type="term" value="F:oxidoreductase activity"/>
    <property type="evidence" value="ECO:0007669"/>
    <property type="project" value="UniProtKB-KW"/>
</dbReference>
<dbReference type="PANTHER" id="PTHR43401:SF2">
    <property type="entry name" value="L-THREONINE 3-DEHYDROGENASE"/>
    <property type="match status" value="1"/>
</dbReference>
<dbReference type="InterPro" id="IPR013149">
    <property type="entry name" value="ADH-like_C"/>
</dbReference>
<dbReference type="SMART" id="SM00829">
    <property type="entry name" value="PKS_ER"/>
    <property type="match status" value="1"/>
</dbReference>
<keyword evidence="3" id="KW-0862">Zinc</keyword>
<protein>
    <recommendedName>
        <fullName evidence="5">Enoyl reductase (ER) domain-containing protein</fullName>
    </recommendedName>
</protein>
<keyword evidence="7" id="KW-1185">Reference proteome</keyword>
<dbReference type="InterPro" id="IPR013154">
    <property type="entry name" value="ADH-like_N"/>
</dbReference>
<dbReference type="Gene3D" id="3.40.50.720">
    <property type="entry name" value="NAD(P)-binding Rossmann-like Domain"/>
    <property type="match status" value="1"/>
</dbReference>
<dbReference type="InterPro" id="IPR050129">
    <property type="entry name" value="Zn_alcohol_dh"/>
</dbReference>
<dbReference type="InterPro" id="IPR011032">
    <property type="entry name" value="GroES-like_sf"/>
</dbReference>
<evidence type="ECO:0000259" key="5">
    <source>
        <dbReference type="SMART" id="SM00829"/>
    </source>
</evidence>
<dbReference type="Gene3D" id="3.90.180.10">
    <property type="entry name" value="Medium-chain alcohol dehydrogenases, catalytic domain"/>
    <property type="match status" value="1"/>
</dbReference>
<dbReference type="SUPFAM" id="SSF51735">
    <property type="entry name" value="NAD(P)-binding Rossmann-fold domains"/>
    <property type="match status" value="1"/>
</dbReference>
<dbReference type="Proteomes" id="UP000283832">
    <property type="component" value="Unassembled WGS sequence"/>
</dbReference>
<dbReference type="Pfam" id="PF00107">
    <property type="entry name" value="ADH_zinc_N"/>
    <property type="match status" value="1"/>
</dbReference>
<feature type="domain" description="Enoyl reductase (ER)" evidence="5">
    <location>
        <begin position="13"/>
        <end position="362"/>
    </location>
</feature>
<evidence type="ECO:0000256" key="1">
    <source>
        <dbReference type="ARBA" id="ARBA00001947"/>
    </source>
</evidence>
<dbReference type="EMBL" id="QXEC01000007">
    <property type="protein sequence ID" value="RIV39228.1"/>
    <property type="molecule type" value="Genomic_DNA"/>
</dbReference>
<evidence type="ECO:0000256" key="4">
    <source>
        <dbReference type="ARBA" id="ARBA00023002"/>
    </source>
</evidence>
<reference evidence="6 7" key="1">
    <citation type="submission" date="2018-08" db="EMBL/GenBank/DDBJ databases">
        <title>Jishengella sp. nov., isolated from a root of Azadirachta indica A. Juss. var. siamensis Valenton.</title>
        <authorList>
            <person name="Kuncharoen N."/>
            <person name="Tanasupawat S."/>
            <person name="Kudo T."/>
            <person name="Ohkuma M."/>
        </authorList>
    </citation>
    <scope>NUCLEOTIDE SEQUENCE [LARGE SCALE GENOMIC DNA]</scope>
    <source>
        <strain evidence="6 7">AZ1-13</strain>
    </source>
</reference>
<organism evidence="6 7">
    <name type="scientific">Micromonospora radicis</name>
    <dbReference type="NCBI Taxonomy" id="1894971"/>
    <lineage>
        <taxon>Bacteria</taxon>
        <taxon>Bacillati</taxon>
        <taxon>Actinomycetota</taxon>
        <taxon>Actinomycetes</taxon>
        <taxon>Micromonosporales</taxon>
        <taxon>Micromonosporaceae</taxon>
        <taxon>Micromonospora</taxon>
    </lineage>
</organism>
<dbReference type="InterPro" id="IPR036291">
    <property type="entry name" value="NAD(P)-bd_dom_sf"/>
</dbReference>
<comment type="cofactor">
    <cofactor evidence="1">
        <name>Zn(2+)</name>
        <dbReference type="ChEBI" id="CHEBI:29105"/>
    </cofactor>
</comment>
<dbReference type="SUPFAM" id="SSF50129">
    <property type="entry name" value="GroES-like"/>
    <property type="match status" value="1"/>
</dbReference>
<gene>
    <name evidence="6" type="ORF">D2L64_10285</name>
</gene>
<evidence type="ECO:0000256" key="2">
    <source>
        <dbReference type="ARBA" id="ARBA00022723"/>
    </source>
</evidence>
<sequence>MTLPAESRTAVLRAPRAITIERMPLRRPADDEALVRVDACGVCGSDVSIYTGERDEQLYPVVMGHEIAATVVAIGAAAASRRRLRPGDRILLEELIPCHSCGHCLAGAHRRCPYGTRYGANTLRPGADPLGGFAEYLTVPAHALHHPLPEGVAADTATLAIPLSNGLSWIRDAGALRPGDTVVIQGPGQSGLACVVAARLLGAGTVIVSGTARDGARLEAARRLGADRVVQVDDEDLTDVVNAMTAGAGADVVVDAVPLATTTLPTAIRCAALGGRIVVAGAKRGRLTDAVPTDLLYQREVTVRGVAARQSWALTSALQILATDAVDLRALSGESFDLDSVDRALSRMADGGTDRPAHVTVVPS</sequence>
<proteinExistence type="predicted"/>
<dbReference type="GO" id="GO:0046872">
    <property type="term" value="F:metal ion binding"/>
    <property type="evidence" value="ECO:0007669"/>
    <property type="project" value="UniProtKB-KW"/>
</dbReference>
<name>A0A418MXE5_9ACTN</name>
<dbReference type="RefSeq" id="WP_119574763.1">
    <property type="nucleotide sequence ID" value="NZ_QXEC01000007.1"/>
</dbReference>
<dbReference type="InterPro" id="IPR020843">
    <property type="entry name" value="ER"/>
</dbReference>
<dbReference type="OrthoDB" id="3567264at2"/>
<evidence type="ECO:0000256" key="3">
    <source>
        <dbReference type="ARBA" id="ARBA00022833"/>
    </source>
</evidence>
<evidence type="ECO:0000313" key="7">
    <source>
        <dbReference type="Proteomes" id="UP000283832"/>
    </source>
</evidence>
<dbReference type="Pfam" id="PF08240">
    <property type="entry name" value="ADH_N"/>
    <property type="match status" value="1"/>
</dbReference>
<comment type="caution">
    <text evidence="6">The sequence shown here is derived from an EMBL/GenBank/DDBJ whole genome shotgun (WGS) entry which is preliminary data.</text>
</comment>
<dbReference type="PANTHER" id="PTHR43401">
    <property type="entry name" value="L-THREONINE 3-DEHYDROGENASE"/>
    <property type="match status" value="1"/>
</dbReference>
<keyword evidence="4" id="KW-0560">Oxidoreductase</keyword>
<accession>A0A418MXE5</accession>
<evidence type="ECO:0000313" key="6">
    <source>
        <dbReference type="EMBL" id="RIV39228.1"/>
    </source>
</evidence>
<dbReference type="AlphaFoldDB" id="A0A418MXE5"/>